<reference evidence="10 11" key="1">
    <citation type="journal article" date="2020" name="Int. J. Syst. Evol. Microbiol.">
        <title>Reclassification of Streptomyces castelarensis and Streptomyces sporoclivatus as later heterotypic synonyms of Streptomyces antimycoticus.</title>
        <authorList>
            <person name="Komaki H."/>
            <person name="Tamura T."/>
        </authorList>
    </citation>
    <scope>NUCLEOTIDE SEQUENCE [LARGE SCALE GENOMIC DNA]</scope>
    <source>
        <strain evidence="10 11">NBRC 13459</strain>
    </source>
</reference>
<dbReference type="InterPro" id="IPR000515">
    <property type="entry name" value="MetI-like"/>
</dbReference>
<evidence type="ECO:0000256" key="2">
    <source>
        <dbReference type="ARBA" id="ARBA00022448"/>
    </source>
</evidence>
<keyword evidence="5 7" id="KW-1133">Transmembrane helix</keyword>
<dbReference type="CDD" id="cd06261">
    <property type="entry name" value="TM_PBP2"/>
    <property type="match status" value="1"/>
</dbReference>
<evidence type="ECO:0000256" key="6">
    <source>
        <dbReference type="ARBA" id="ARBA00023136"/>
    </source>
</evidence>
<feature type="transmembrane region" description="Helical" evidence="7">
    <location>
        <begin position="121"/>
        <end position="144"/>
    </location>
</feature>
<organism evidence="10 11">
    <name type="scientific">Streptomyces violaceusniger</name>
    <dbReference type="NCBI Taxonomy" id="68280"/>
    <lineage>
        <taxon>Bacteria</taxon>
        <taxon>Bacillati</taxon>
        <taxon>Actinomycetota</taxon>
        <taxon>Actinomycetes</taxon>
        <taxon>Kitasatosporales</taxon>
        <taxon>Streptomycetaceae</taxon>
        <taxon>Streptomyces</taxon>
        <taxon>Streptomyces violaceusniger group</taxon>
    </lineage>
</organism>
<feature type="transmembrane region" description="Helical" evidence="7">
    <location>
        <begin position="156"/>
        <end position="180"/>
    </location>
</feature>
<evidence type="ECO:0000256" key="3">
    <source>
        <dbReference type="ARBA" id="ARBA00022475"/>
    </source>
</evidence>
<comment type="caution">
    <text evidence="10">The sequence shown here is derived from an EMBL/GenBank/DDBJ whole genome shotgun (WGS) entry which is preliminary data.</text>
</comment>
<evidence type="ECO:0000313" key="11">
    <source>
        <dbReference type="Proteomes" id="UP000301309"/>
    </source>
</evidence>
<feature type="region of interest" description="Disordered" evidence="8">
    <location>
        <begin position="275"/>
        <end position="311"/>
    </location>
</feature>
<dbReference type="InterPro" id="IPR050901">
    <property type="entry name" value="BP-dep_ABC_trans_perm"/>
</dbReference>
<dbReference type="PANTHER" id="PTHR32243:SF18">
    <property type="entry name" value="INNER MEMBRANE ABC TRANSPORTER PERMEASE PROTEIN YCJP"/>
    <property type="match status" value="1"/>
</dbReference>
<keyword evidence="11" id="KW-1185">Reference proteome</keyword>
<dbReference type="GO" id="GO:0055085">
    <property type="term" value="P:transmembrane transport"/>
    <property type="evidence" value="ECO:0007669"/>
    <property type="project" value="InterPro"/>
</dbReference>
<comment type="similarity">
    <text evidence="7">Belongs to the binding-protein-dependent transport system permease family.</text>
</comment>
<dbReference type="Pfam" id="PF00528">
    <property type="entry name" value="BPD_transp_1"/>
    <property type="match status" value="1"/>
</dbReference>
<evidence type="ECO:0000256" key="1">
    <source>
        <dbReference type="ARBA" id="ARBA00004651"/>
    </source>
</evidence>
<comment type="subcellular location">
    <subcellularLocation>
        <location evidence="1 7">Cell membrane</location>
        <topology evidence="1 7">Multi-pass membrane protein</topology>
    </subcellularLocation>
</comment>
<dbReference type="AlphaFoldDB" id="A0A4D4LF69"/>
<keyword evidence="6 7" id="KW-0472">Membrane</keyword>
<accession>A0A4D4LF69</accession>
<dbReference type="GO" id="GO:0005886">
    <property type="term" value="C:plasma membrane"/>
    <property type="evidence" value="ECO:0007669"/>
    <property type="project" value="UniProtKB-SubCell"/>
</dbReference>
<dbReference type="PANTHER" id="PTHR32243">
    <property type="entry name" value="MALTOSE TRANSPORT SYSTEM PERMEASE-RELATED"/>
    <property type="match status" value="1"/>
</dbReference>
<evidence type="ECO:0000256" key="8">
    <source>
        <dbReference type="SAM" id="MobiDB-lite"/>
    </source>
</evidence>
<protein>
    <recommendedName>
        <fullName evidence="9">ABC transmembrane type-1 domain-containing protein</fullName>
    </recommendedName>
</protein>
<dbReference type="Proteomes" id="UP000301309">
    <property type="component" value="Unassembled WGS sequence"/>
</dbReference>
<evidence type="ECO:0000256" key="4">
    <source>
        <dbReference type="ARBA" id="ARBA00022692"/>
    </source>
</evidence>
<dbReference type="Gene3D" id="1.10.3720.10">
    <property type="entry name" value="MetI-like"/>
    <property type="match status" value="1"/>
</dbReference>
<keyword evidence="4 7" id="KW-0812">Transmembrane</keyword>
<keyword evidence="3" id="KW-1003">Cell membrane</keyword>
<feature type="domain" description="ABC transmembrane type-1" evidence="9">
    <location>
        <begin position="121"/>
        <end position="311"/>
    </location>
</feature>
<name>A0A4D4LF69_STRVO</name>
<gene>
    <name evidence="10" type="ORF">SVIO_073760</name>
</gene>
<dbReference type="SUPFAM" id="SSF161098">
    <property type="entry name" value="MetI-like"/>
    <property type="match status" value="1"/>
</dbReference>
<evidence type="ECO:0000256" key="7">
    <source>
        <dbReference type="RuleBase" id="RU363032"/>
    </source>
</evidence>
<dbReference type="InterPro" id="IPR035906">
    <property type="entry name" value="MetI-like_sf"/>
</dbReference>
<evidence type="ECO:0000313" key="10">
    <source>
        <dbReference type="EMBL" id="GDY56753.1"/>
    </source>
</evidence>
<sequence length="311" mass="34240">MTRARVFPNARGNRLHGRTLIDCARKRARRSEVVRALRPPRPPLAPLHQEPYRPRWSPRLRRRLAADAALLVVAAAFLLPLAWLVLASIDNDATLRVSAPGSPTLDNFSAVWTDEITFTPMLNSLLLCGGATILTVACAALAAYPLSRFRSRVVRPYLLTVLFTTCLPITAIMVPVYGLFVQVDLIDTMSGTALFLAASQLPFAIWLMKNFMDGVPVILEEAAWTDGASWPQSLTRVILPLMGPGITVVMIYSFIMMWGNFFVPFMLLLSPNNSPRPSRSSPSSATTARWSTASWPPSRSSTPRPCSCSTS</sequence>
<evidence type="ECO:0000256" key="5">
    <source>
        <dbReference type="ARBA" id="ARBA00022989"/>
    </source>
</evidence>
<dbReference type="PROSITE" id="PS50928">
    <property type="entry name" value="ABC_TM1"/>
    <property type="match status" value="1"/>
</dbReference>
<feature type="transmembrane region" description="Helical" evidence="7">
    <location>
        <begin position="64"/>
        <end position="86"/>
    </location>
</feature>
<keyword evidence="2 7" id="KW-0813">Transport</keyword>
<evidence type="ECO:0000259" key="9">
    <source>
        <dbReference type="PROSITE" id="PS50928"/>
    </source>
</evidence>
<dbReference type="EMBL" id="BJHW01000001">
    <property type="protein sequence ID" value="GDY56753.1"/>
    <property type="molecule type" value="Genomic_DNA"/>
</dbReference>
<proteinExistence type="inferred from homology"/>